<keyword evidence="7" id="KW-0539">Nucleus</keyword>
<dbReference type="GO" id="GO:0005737">
    <property type="term" value="C:cytoplasm"/>
    <property type="evidence" value="ECO:0007669"/>
    <property type="project" value="UniProtKB-SubCell"/>
</dbReference>
<dbReference type="GO" id="GO:0006611">
    <property type="term" value="P:protein export from nucleus"/>
    <property type="evidence" value="ECO:0007669"/>
    <property type="project" value="InterPro"/>
</dbReference>
<dbReference type="PANTHER" id="PTHR21452">
    <property type="entry name" value="EXPORTIN-6"/>
    <property type="match status" value="1"/>
</dbReference>
<dbReference type="Pfam" id="PF08389">
    <property type="entry name" value="Xpo1"/>
    <property type="match status" value="1"/>
</dbReference>
<evidence type="ECO:0000259" key="8">
    <source>
        <dbReference type="Pfam" id="PF08389"/>
    </source>
</evidence>
<evidence type="ECO:0000256" key="5">
    <source>
        <dbReference type="ARBA" id="ARBA00022490"/>
    </source>
</evidence>
<dbReference type="PANTHER" id="PTHR21452:SF4">
    <property type="entry name" value="EXPORTIN-6"/>
    <property type="match status" value="1"/>
</dbReference>
<feature type="domain" description="Exportin-1/Importin-beta-like" evidence="8">
    <location>
        <begin position="103"/>
        <end position="247"/>
    </location>
</feature>
<protein>
    <recommendedName>
        <fullName evidence="8">Exportin-1/Importin-beta-like domain-containing protein</fullName>
    </recommendedName>
</protein>
<dbReference type="Gene3D" id="1.25.10.10">
    <property type="entry name" value="Leucine-rich Repeat Variant"/>
    <property type="match status" value="1"/>
</dbReference>
<keyword evidence="4" id="KW-0813">Transport</keyword>
<keyword evidence="5" id="KW-0963">Cytoplasm</keyword>
<dbReference type="AlphaFoldDB" id="A0A1B6LKI7"/>
<comment type="subcellular location">
    <subcellularLocation>
        <location evidence="2">Cytoplasm</location>
    </subcellularLocation>
    <subcellularLocation>
        <location evidence="1">Nucleus</location>
    </subcellularLocation>
</comment>
<evidence type="ECO:0000256" key="1">
    <source>
        <dbReference type="ARBA" id="ARBA00004123"/>
    </source>
</evidence>
<dbReference type="InterPro" id="IPR013598">
    <property type="entry name" value="Exportin-1/Importin-b-like"/>
</dbReference>
<evidence type="ECO:0000256" key="2">
    <source>
        <dbReference type="ARBA" id="ARBA00004496"/>
    </source>
</evidence>
<dbReference type="InterPro" id="IPR011989">
    <property type="entry name" value="ARM-like"/>
</dbReference>
<evidence type="ECO:0000313" key="9">
    <source>
        <dbReference type="EMBL" id="JAT24178.1"/>
    </source>
</evidence>
<evidence type="ECO:0000256" key="3">
    <source>
        <dbReference type="ARBA" id="ARBA00009466"/>
    </source>
</evidence>
<dbReference type="InterPro" id="IPR040016">
    <property type="entry name" value="XPO6"/>
</dbReference>
<name>A0A1B6LKI7_9HEMI</name>
<dbReference type="InterPro" id="IPR016024">
    <property type="entry name" value="ARM-type_fold"/>
</dbReference>
<reference evidence="9" key="1">
    <citation type="submission" date="2015-11" db="EMBL/GenBank/DDBJ databases">
        <title>De novo transcriptome assembly of four potential Pierce s Disease insect vectors from Arizona vineyards.</title>
        <authorList>
            <person name="Tassone E.E."/>
        </authorList>
    </citation>
    <scope>NUCLEOTIDE SEQUENCE</scope>
</reference>
<dbReference type="EMBL" id="GEBQ01015799">
    <property type="protein sequence ID" value="JAT24178.1"/>
    <property type="molecule type" value="Transcribed_RNA"/>
</dbReference>
<evidence type="ECO:0000256" key="6">
    <source>
        <dbReference type="ARBA" id="ARBA00022927"/>
    </source>
</evidence>
<keyword evidence="6" id="KW-0653">Protein transport</keyword>
<proteinExistence type="inferred from homology"/>
<evidence type="ECO:0000256" key="7">
    <source>
        <dbReference type="ARBA" id="ARBA00023242"/>
    </source>
</evidence>
<comment type="similarity">
    <text evidence="3">Belongs to the exportin family.</text>
</comment>
<dbReference type="GO" id="GO:0005634">
    <property type="term" value="C:nucleus"/>
    <property type="evidence" value="ECO:0007669"/>
    <property type="project" value="UniProtKB-SubCell"/>
</dbReference>
<sequence length="952" mass="108129">MDDCRSSLEALEKLLNEFFSPGTSNDRQRELENVLSTFSGRPESWRLCLQFLTLTSNQYVAMYCLATIESVITKRWLVLMTEEKSELTTLLYKHLLARHTEFPHFIRNKLLKLIVDIARYDWPHFYPDFFMNICKIIQDPQTTTLGLSFLQTASEELICPREDLSVCRKDELKRLFTAHIPNVFKIICDVLEGVKDGRSSQAVGAAALQAVCHLFSWVPLQSQASHSALLALVFHFTCTPDKLGVCALAVLNEVLYKNCVPHSLLPSVFVVCTQNHQLLHLVLQQNDLSNIDENYLNKLTEMSHLCLSKHWHRIEQNHLFPVNDFLYALYQYTFRQPTVTSYYACLDVWNSLLDYLADKDAVHIQKYEEFSTALIEAIIKKMRTEQNLDDEKTDDDEETERQVFIRHNIEVIGKIGDIVPMTTCSRVVDAWQKSCAVYSKLLFATELPQPSPELRQGLLECASLTQTVGHLHSHLVGTMNLSMSLSSLAVAASRASLHNKVTDPELVRLFIAVHAEVIATVPTWLSPEHLNNAVEASLLLLQGSHPAKLQYSAAHLLAALANKKFSPHPLPSLLPLFQANLSHLSAETQTVVQSALCSILMTCPPDVQTDDQRLELMQGLVKSMMPSGIQDLKQITTLLLHCKPENKNAKKILYSALQPVLENVISEFPHRMSTEPPLCDAMLGFFLEAFRALQEHIGAEMTQRAVETFINAFRSVDLITQECGVDKLLQLLVLIVQQASGVFKQFIPSCVTLCLDHIYPAIYNSPNSNIKPCLFHLLSSILLHKWQYFYMGTVADGEPELQNGHQLAAILQAFGESLMQNDITLFSQNLQALEILNLQWKLYQRELFRTQFLPEYLTLLLNTLILKTHALRADEIATAIFNMASVDFETFYLFFLPHFLDHTTGLDSNQRMVLRRNMKADQDLPTFIQNVHRLANDIRCYRLCNGTNPQAS</sequence>
<organism evidence="9">
    <name type="scientific">Graphocephala atropunctata</name>
    <dbReference type="NCBI Taxonomy" id="36148"/>
    <lineage>
        <taxon>Eukaryota</taxon>
        <taxon>Metazoa</taxon>
        <taxon>Ecdysozoa</taxon>
        <taxon>Arthropoda</taxon>
        <taxon>Hexapoda</taxon>
        <taxon>Insecta</taxon>
        <taxon>Pterygota</taxon>
        <taxon>Neoptera</taxon>
        <taxon>Paraneoptera</taxon>
        <taxon>Hemiptera</taxon>
        <taxon>Auchenorrhyncha</taxon>
        <taxon>Membracoidea</taxon>
        <taxon>Cicadellidae</taxon>
        <taxon>Cicadellinae</taxon>
        <taxon>Cicadellini</taxon>
        <taxon>Graphocephala</taxon>
    </lineage>
</organism>
<evidence type="ECO:0000256" key="4">
    <source>
        <dbReference type="ARBA" id="ARBA00022448"/>
    </source>
</evidence>
<accession>A0A1B6LKI7</accession>
<dbReference type="GO" id="GO:0005049">
    <property type="term" value="F:nuclear export signal receptor activity"/>
    <property type="evidence" value="ECO:0007669"/>
    <property type="project" value="InterPro"/>
</dbReference>
<gene>
    <name evidence="9" type="ORF">g.43209</name>
</gene>
<dbReference type="SUPFAM" id="SSF48371">
    <property type="entry name" value="ARM repeat"/>
    <property type="match status" value="1"/>
</dbReference>